<evidence type="ECO:0000256" key="6">
    <source>
        <dbReference type="ARBA" id="ARBA00022989"/>
    </source>
</evidence>
<dbReference type="Pfam" id="PF00005">
    <property type="entry name" value="ABC_tran"/>
    <property type="match status" value="1"/>
</dbReference>
<dbReference type="SMART" id="SM00382">
    <property type="entry name" value="AAA"/>
    <property type="match status" value="1"/>
</dbReference>
<dbReference type="Pfam" id="PF00664">
    <property type="entry name" value="ABC_membrane"/>
    <property type="match status" value="1"/>
</dbReference>
<evidence type="ECO:0000259" key="10">
    <source>
        <dbReference type="PROSITE" id="PS50929"/>
    </source>
</evidence>
<organism evidence="11 12">
    <name type="scientific">Aquamicrobium soli</name>
    <dbReference type="NCBI Taxonomy" id="1811518"/>
    <lineage>
        <taxon>Bacteria</taxon>
        <taxon>Pseudomonadati</taxon>
        <taxon>Pseudomonadota</taxon>
        <taxon>Alphaproteobacteria</taxon>
        <taxon>Hyphomicrobiales</taxon>
        <taxon>Phyllobacteriaceae</taxon>
        <taxon>Aquamicrobium</taxon>
    </lineage>
</organism>
<evidence type="ECO:0000256" key="1">
    <source>
        <dbReference type="ARBA" id="ARBA00004651"/>
    </source>
</evidence>
<dbReference type="InterPro" id="IPR003593">
    <property type="entry name" value="AAA+_ATPase"/>
</dbReference>
<evidence type="ECO:0000256" key="4">
    <source>
        <dbReference type="ARBA" id="ARBA00022741"/>
    </source>
</evidence>
<keyword evidence="7 8" id="KW-0472">Membrane</keyword>
<feature type="domain" description="ABC transmembrane type-1" evidence="10">
    <location>
        <begin position="25"/>
        <end position="322"/>
    </location>
</feature>
<dbReference type="SUPFAM" id="SSF90123">
    <property type="entry name" value="ABC transporter transmembrane region"/>
    <property type="match status" value="1"/>
</dbReference>
<dbReference type="PANTHER" id="PTHR24221:SF654">
    <property type="entry name" value="ATP-BINDING CASSETTE SUB-FAMILY B MEMBER 6"/>
    <property type="match status" value="1"/>
</dbReference>
<evidence type="ECO:0000259" key="9">
    <source>
        <dbReference type="PROSITE" id="PS50893"/>
    </source>
</evidence>
<evidence type="ECO:0000313" key="11">
    <source>
        <dbReference type="EMBL" id="MFC3205344.1"/>
    </source>
</evidence>
<dbReference type="RefSeq" id="WP_378218734.1">
    <property type="nucleotide sequence ID" value="NZ_JBHRTK010000004.1"/>
</dbReference>
<dbReference type="SUPFAM" id="SSF52540">
    <property type="entry name" value="P-loop containing nucleoside triphosphate hydrolases"/>
    <property type="match status" value="1"/>
</dbReference>
<dbReference type="Proteomes" id="UP001595583">
    <property type="component" value="Unassembled WGS sequence"/>
</dbReference>
<dbReference type="PROSITE" id="PS50929">
    <property type="entry name" value="ABC_TM1F"/>
    <property type="match status" value="1"/>
</dbReference>
<dbReference type="PANTHER" id="PTHR24221">
    <property type="entry name" value="ATP-BINDING CASSETTE SUB-FAMILY B"/>
    <property type="match status" value="1"/>
</dbReference>
<dbReference type="InterPro" id="IPR003439">
    <property type="entry name" value="ABC_transporter-like_ATP-bd"/>
</dbReference>
<feature type="transmembrane region" description="Helical" evidence="8">
    <location>
        <begin position="21"/>
        <end position="54"/>
    </location>
</feature>
<dbReference type="Gene3D" id="1.20.1560.10">
    <property type="entry name" value="ABC transporter type 1, transmembrane domain"/>
    <property type="match status" value="1"/>
</dbReference>
<feature type="transmembrane region" description="Helical" evidence="8">
    <location>
        <begin position="265"/>
        <end position="283"/>
    </location>
</feature>
<feature type="transmembrane region" description="Helical" evidence="8">
    <location>
        <begin position="179"/>
        <end position="197"/>
    </location>
</feature>
<evidence type="ECO:0000313" key="12">
    <source>
        <dbReference type="Proteomes" id="UP001595583"/>
    </source>
</evidence>
<dbReference type="EMBL" id="JBHRTK010000004">
    <property type="protein sequence ID" value="MFC3205344.1"/>
    <property type="molecule type" value="Genomic_DNA"/>
</dbReference>
<proteinExistence type="inferred from homology"/>
<evidence type="ECO:0000256" key="3">
    <source>
        <dbReference type="ARBA" id="ARBA00022692"/>
    </source>
</evidence>
<keyword evidence="3 8" id="KW-0812">Transmembrane</keyword>
<dbReference type="GO" id="GO:0005524">
    <property type="term" value="F:ATP binding"/>
    <property type="evidence" value="ECO:0007669"/>
    <property type="project" value="UniProtKB-KW"/>
</dbReference>
<reference evidence="12" key="1">
    <citation type="journal article" date="2019" name="Int. J. Syst. Evol. Microbiol.">
        <title>The Global Catalogue of Microorganisms (GCM) 10K type strain sequencing project: providing services to taxonomists for standard genome sequencing and annotation.</title>
        <authorList>
            <consortium name="The Broad Institute Genomics Platform"/>
            <consortium name="The Broad Institute Genome Sequencing Center for Infectious Disease"/>
            <person name="Wu L."/>
            <person name="Ma J."/>
        </authorList>
    </citation>
    <scope>NUCLEOTIDE SEQUENCE [LARGE SCALE GENOMIC DNA]</scope>
    <source>
        <strain evidence="12">KCTC 52165</strain>
    </source>
</reference>
<dbReference type="InterPro" id="IPR027417">
    <property type="entry name" value="P-loop_NTPase"/>
</dbReference>
<evidence type="ECO:0000256" key="2">
    <source>
        <dbReference type="ARBA" id="ARBA00005417"/>
    </source>
</evidence>
<feature type="transmembrane region" description="Helical" evidence="8">
    <location>
        <begin position="74"/>
        <end position="97"/>
    </location>
</feature>
<keyword evidence="4" id="KW-0547">Nucleotide-binding</keyword>
<dbReference type="PROSITE" id="PS00211">
    <property type="entry name" value="ABC_TRANSPORTER_1"/>
    <property type="match status" value="1"/>
</dbReference>
<keyword evidence="5 11" id="KW-0067">ATP-binding</keyword>
<dbReference type="InterPro" id="IPR039421">
    <property type="entry name" value="Type_1_exporter"/>
</dbReference>
<comment type="similarity">
    <text evidence="2">Belongs to the ABC transporter superfamily.</text>
</comment>
<gene>
    <name evidence="11" type="ORF">ACFOHJ_03900</name>
</gene>
<comment type="caution">
    <text evidence="11">The sequence shown here is derived from an EMBL/GenBank/DDBJ whole genome shotgun (WGS) entry which is preliminary data.</text>
</comment>
<dbReference type="InterPro" id="IPR036640">
    <property type="entry name" value="ABC1_TM_sf"/>
</dbReference>
<evidence type="ECO:0000256" key="5">
    <source>
        <dbReference type="ARBA" id="ARBA00022840"/>
    </source>
</evidence>
<dbReference type="Gene3D" id="3.40.50.300">
    <property type="entry name" value="P-loop containing nucleotide triphosphate hydrolases"/>
    <property type="match status" value="1"/>
</dbReference>
<comment type="subcellular location">
    <subcellularLocation>
        <location evidence="1">Cell membrane</location>
        <topology evidence="1">Multi-pass membrane protein</topology>
    </subcellularLocation>
</comment>
<feature type="transmembrane region" description="Helical" evidence="8">
    <location>
        <begin position="150"/>
        <end position="173"/>
    </location>
</feature>
<dbReference type="InterPro" id="IPR011527">
    <property type="entry name" value="ABC1_TM_dom"/>
</dbReference>
<dbReference type="PROSITE" id="PS50893">
    <property type="entry name" value="ABC_TRANSPORTER_2"/>
    <property type="match status" value="1"/>
</dbReference>
<evidence type="ECO:0000256" key="7">
    <source>
        <dbReference type="ARBA" id="ARBA00023136"/>
    </source>
</evidence>
<protein>
    <submittedName>
        <fullName evidence="11">ABC transporter ATP-binding protein</fullName>
    </submittedName>
</protein>
<dbReference type="InterPro" id="IPR017871">
    <property type="entry name" value="ABC_transporter-like_CS"/>
</dbReference>
<sequence>MSLLAALRLFIAQLSPARRRAFMPLMVLMLVGAFAEVVTIGAVVPLLALIASPADEAAAMFPLIGRLAIKDQAAAVYTVTGLFALTALVAAGLRLALLWASNKFVYGASYDLGVRLYSDTLLQPYTYHTRHNSSELIASINNVQIVTNGVLLPLMSGAIAVVIGLFIVAGLIIIDPAVALVAGVGFAAIYLVASVAARRRLRRNSTVIAQAQGKRVQAMQEGLGGIRDVLLDRLQPVFIETYERAEAGFRDARTRNAVLAGAPRFVVEALGMVLIAIVAVVMVQRPGGLTEAIPVLGALALGAQRLLPLIQQAYNGWASAMGYRQVLNDVVELLSRQTPEISAAEAALSFARAIKLDSVDYAYPGGRGVALKGVSLEVAKGARVGIAGKTGSGKSTLIDLVLGLLEPTAGKISVDGVELTPANRAAWQKNIAHVPQTIYLADSSIAENIAFGVRRGEIDRERVRQAAEQAELAGVIATLPQGYDTHVGERGIQLSGGQRQRIGIARALYKQASVLVLDEATSALDTETESAVMAAIERLDRTLTILIIAHRLSTLEGCDMVVKLEGGREAVDKMTRGRPR</sequence>
<feature type="domain" description="ABC transporter" evidence="9">
    <location>
        <begin position="354"/>
        <end position="578"/>
    </location>
</feature>
<name>A0ABV7K4Z9_9HYPH</name>
<evidence type="ECO:0000256" key="8">
    <source>
        <dbReference type="SAM" id="Phobius"/>
    </source>
</evidence>
<keyword evidence="12" id="KW-1185">Reference proteome</keyword>
<accession>A0ABV7K4Z9</accession>
<keyword evidence="6 8" id="KW-1133">Transmembrane helix</keyword>